<feature type="transmembrane region" description="Helical" evidence="1">
    <location>
        <begin position="29"/>
        <end position="51"/>
    </location>
</feature>
<proteinExistence type="predicted"/>
<dbReference type="EMBL" id="JRYR02000001">
    <property type="protein sequence ID" value="OHX64888.1"/>
    <property type="molecule type" value="Genomic_DNA"/>
</dbReference>
<sequence length="137" mass="16158">MKQTFKLKNGEISFDKEGISIIDNAKKQYSFRIFSSILWTFYGIISFLRFMKTGDQFLLWTGLFIGTSYFIILIITLFRSTKNNIKTHEIESLAIKQRFGNKFLDINLVGKKVRRVNQIDSINHELKEYIDLNFKTN</sequence>
<dbReference type="AlphaFoldDB" id="A0A1S1YV25"/>
<accession>A0A1S1YV25</accession>
<dbReference type="RefSeq" id="WP_044224692.1">
    <property type="nucleotide sequence ID" value="NZ_JRYR02000001.1"/>
</dbReference>
<dbReference type="Proteomes" id="UP000179797">
    <property type="component" value="Unassembled WGS sequence"/>
</dbReference>
<organism evidence="2 3">
    <name type="scientific">Flammeovirga pacifica</name>
    <dbReference type="NCBI Taxonomy" id="915059"/>
    <lineage>
        <taxon>Bacteria</taxon>
        <taxon>Pseudomonadati</taxon>
        <taxon>Bacteroidota</taxon>
        <taxon>Cytophagia</taxon>
        <taxon>Cytophagales</taxon>
        <taxon>Flammeovirgaceae</taxon>
        <taxon>Flammeovirga</taxon>
    </lineage>
</organism>
<dbReference type="OrthoDB" id="1120436at2"/>
<evidence type="ECO:0000313" key="3">
    <source>
        <dbReference type="Proteomes" id="UP000179797"/>
    </source>
</evidence>
<evidence type="ECO:0000313" key="2">
    <source>
        <dbReference type="EMBL" id="OHX64888.1"/>
    </source>
</evidence>
<reference evidence="2 3" key="1">
    <citation type="journal article" date="2012" name="Int. J. Syst. Evol. Microbiol.">
        <title>Flammeovirga pacifica sp. nov., isolated from deep-sea sediment.</title>
        <authorList>
            <person name="Xu H."/>
            <person name="Fu Y."/>
            <person name="Yang N."/>
            <person name="Ding Z."/>
            <person name="Lai Q."/>
            <person name="Zeng R."/>
        </authorList>
    </citation>
    <scope>NUCLEOTIDE SEQUENCE [LARGE SCALE GENOMIC DNA]</scope>
    <source>
        <strain evidence="3">DSM 24597 / LMG 26175 / WPAGA1</strain>
    </source>
</reference>
<feature type="transmembrane region" description="Helical" evidence="1">
    <location>
        <begin position="57"/>
        <end position="78"/>
    </location>
</feature>
<keyword evidence="1" id="KW-1133">Transmembrane helix</keyword>
<dbReference type="STRING" id="915059.NH26_00280"/>
<protein>
    <submittedName>
        <fullName evidence="2">Uncharacterized protein</fullName>
    </submittedName>
</protein>
<evidence type="ECO:0000256" key="1">
    <source>
        <dbReference type="SAM" id="Phobius"/>
    </source>
</evidence>
<name>A0A1S1YV25_FLAPC</name>
<comment type="caution">
    <text evidence="2">The sequence shown here is derived from an EMBL/GenBank/DDBJ whole genome shotgun (WGS) entry which is preliminary data.</text>
</comment>
<keyword evidence="1" id="KW-0472">Membrane</keyword>
<keyword evidence="1" id="KW-0812">Transmembrane</keyword>
<keyword evidence="3" id="KW-1185">Reference proteome</keyword>
<gene>
    <name evidence="2" type="ORF">NH26_00280</name>
</gene>